<evidence type="ECO:0000313" key="2">
    <source>
        <dbReference type="Proteomes" id="UP001586593"/>
    </source>
</evidence>
<dbReference type="SUPFAM" id="SSF51905">
    <property type="entry name" value="FAD/NAD(P)-binding domain"/>
    <property type="match status" value="1"/>
</dbReference>
<proteinExistence type="predicted"/>
<accession>A0ABR3Y2C7</accession>
<dbReference type="InterPro" id="IPR010354">
    <property type="entry name" value="Oleate_hydratase"/>
</dbReference>
<reference evidence="1 2" key="1">
    <citation type="journal article" date="2024" name="Commun. Biol.">
        <title>Comparative genomic analysis of thermophilic fungi reveals convergent evolutionary adaptations and gene losses.</title>
        <authorList>
            <person name="Steindorff A.S."/>
            <person name="Aguilar-Pontes M.V."/>
            <person name="Robinson A.J."/>
            <person name="Andreopoulos B."/>
            <person name="LaButti K."/>
            <person name="Kuo A."/>
            <person name="Mondo S."/>
            <person name="Riley R."/>
            <person name="Otillar R."/>
            <person name="Haridas S."/>
            <person name="Lipzen A."/>
            <person name="Grimwood J."/>
            <person name="Schmutz J."/>
            <person name="Clum A."/>
            <person name="Reid I.D."/>
            <person name="Moisan M.C."/>
            <person name="Butler G."/>
            <person name="Nguyen T.T.M."/>
            <person name="Dewar K."/>
            <person name="Conant G."/>
            <person name="Drula E."/>
            <person name="Henrissat B."/>
            <person name="Hansel C."/>
            <person name="Singer S."/>
            <person name="Hutchinson M.I."/>
            <person name="de Vries R.P."/>
            <person name="Natvig D.O."/>
            <person name="Powell A.J."/>
            <person name="Tsang A."/>
            <person name="Grigoriev I.V."/>
        </authorList>
    </citation>
    <scope>NUCLEOTIDE SEQUENCE [LARGE SCALE GENOMIC DNA]</scope>
    <source>
        <strain evidence="1 2">ATCC 24622</strain>
    </source>
</reference>
<dbReference type="Pfam" id="PF06100">
    <property type="entry name" value="MCRA"/>
    <property type="match status" value="1"/>
</dbReference>
<dbReference type="Proteomes" id="UP001586593">
    <property type="component" value="Unassembled WGS sequence"/>
</dbReference>
<dbReference type="PANTHER" id="PTHR37417">
    <property type="entry name" value="67 KDA MYOSIN-CROSS-REACTIVE ANTIGEN FAMILY PROTEIN (AFU_ORTHOLOGUE AFUA_5G09970)"/>
    <property type="match status" value="1"/>
</dbReference>
<dbReference type="EMBL" id="JAZHXJ010000016">
    <property type="protein sequence ID" value="KAL1882120.1"/>
    <property type="molecule type" value="Genomic_DNA"/>
</dbReference>
<keyword evidence="2" id="KW-1185">Reference proteome</keyword>
<dbReference type="PANTHER" id="PTHR37417:SF2">
    <property type="entry name" value="67 KDA MYOSIN-CROSS-REACTIVE ANTIGEN FAMILY PROTEIN (AFU_ORTHOLOGUE AFUA_5G09970)"/>
    <property type="match status" value="1"/>
</dbReference>
<gene>
    <name evidence="1" type="ORF">VTK73DRAFT_2211</name>
</gene>
<protein>
    <recommendedName>
        <fullName evidence="3">Oleate hydratase</fullName>
    </recommendedName>
</protein>
<dbReference type="Gene3D" id="3.50.50.60">
    <property type="entry name" value="FAD/NAD(P)-binding domain"/>
    <property type="match status" value="2"/>
</dbReference>
<dbReference type="Gene3D" id="3.30.9.80">
    <property type="match status" value="1"/>
</dbReference>
<dbReference type="InterPro" id="IPR036188">
    <property type="entry name" value="FAD/NAD-bd_sf"/>
</dbReference>
<evidence type="ECO:0008006" key="3">
    <source>
        <dbReference type="Google" id="ProtNLM"/>
    </source>
</evidence>
<organism evidence="1 2">
    <name type="scientific">Phialemonium thermophilum</name>
    <dbReference type="NCBI Taxonomy" id="223376"/>
    <lineage>
        <taxon>Eukaryota</taxon>
        <taxon>Fungi</taxon>
        <taxon>Dikarya</taxon>
        <taxon>Ascomycota</taxon>
        <taxon>Pezizomycotina</taxon>
        <taxon>Sordariomycetes</taxon>
        <taxon>Sordariomycetidae</taxon>
        <taxon>Cephalothecales</taxon>
        <taxon>Cephalothecaceae</taxon>
        <taxon>Phialemonium</taxon>
    </lineage>
</organism>
<evidence type="ECO:0000313" key="1">
    <source>
        <dbReference type="EMBL" id="KAL1882120.1"/>
    </source>
</evidence>
<sequence>MTAGRLLILIMDYTDRPAPRHPEGINVYLVGGGIASLAAAVHLCHDAQIPARQIHLIEASPVPGGSMGGAGDWKRGYVIRAARKLNFTYHCLYDTLSRVPSLEDPSKTVLDDISATNKNKPGTVEPASARLVDTTPNGPEIVDVHSIGLSKKDRLDLLAMLLDEEENLASDEIQARFQPGFFETIFWDMWSSMYGFQQWHSAAEFRRYLHRFLHEFPHISTLEGIEYTPMNDYQSVILPLEAYLKNLGVDFKYGTKVTSVSFRGGDELSVSALHLVENGHPSTLDIPATDLVFITLGSMTAGTLFGNNERPPPPIPAQDVLLQKLDPIWKFWSDLANPALNAHAEAFGRPEVFCNRISKSSWLSFTTTLVDGDFVHFLRRWSRSQDGSCPLVTFRYCPWMLSITLPRQPYFMNQPDNVYVLWGYGLYPDQEGMFVNKPMMQCSGQEILMELLQHLGFPLHPTLERSTTIPCLMPYIGSPFLSRSKGDRPQVIPSGSQNLALLGQFVEIERDVTFTMEYSVRGAQMAVYGLMGLDRKPPALHRGDKSARVLGEALMAIMS</sequence>
<name>A0ABR3Y2C7_9PEZI</name>
<comment type="caution">
    <text evidence="1">The sequence shown here is derived from an EMBL/GenBank/DDBJ whole genome shotgun (WGS) entry which is preliminary data.</text>
</comment>